<evidence type="ECO:0000313" key="2">
    <source>
        <dbReference type="EMBL" id="CAG8780825.1"/>
    </source>
</evidence>
<organism evidence="2 3">
    <name type="scientific">Gigaspora margarita</name>
    <dbReference type="NCBI Taxonomy" id="4874"/>
    <lineage>
        <taxon>Eukaryota</taxon>
        <taxon>Fungi</taxon>
        <taxon>Fungi incertae sedis</taxon>
        <taxon>Mucoromycota</taxon>
        <taxon>Glomeromycotina</taxon>
        <taxon>Glomeromycetes</taxon>
        <taxon>Diversisporales</taxon>
        <taxon>Gigasporaceae</taxon>
        <taxon>Gigaspora</taxon>
    </lineage>
</organism>
<feature type="non-terminal residue" evidence="2">
    <location>
        <position position="195"/>
    </location>
</feature>
<proteinExistence type="predicted"/>
<dbReference type="Proteomes" id="UP000789901">
    <property type="component" value="Unassembled WGS sequence"/>
</dbReference>
<evidence type="ECO:0000313" key="3">
    <source>
        <dbReference type="Proteomes" id="UP000789901"/>
    </source>
</evidence>
<accession>A0ABN7VKJ2</accession>
<protein>
    <submittedName>
        <fullName evidence="2">44200_t:CDS:1</fullName>
    </submittedName>
</protein>
<keyword evidence="3" id="KW-1185">Reference proteome</keyword>
<name>A0ABN7VKJ2_GIGMA</name>
<sequence length="195" mass="22365">MEGDYQDIYESDKEYFGYHSETDYEASYTDIETYNEASGEGIETVDEAQPEDMNEEVYDSDSHDKKQEKILVLNTEQMPNIEQLQGPKQKYGLGMGYAKKALDLAIWINKIEEFVSHLKNFIEEAKDDLFSTQNNAEHILVGDPLHVPHKGRQPNRYKSGAPANEDGKEMQHKNQNRTEVLSNNQVSALQDSEKK</sequence>
<evidence type="ECO:0000256" key="1">
    <source>
        <dbReference type="SAM" id="MobiDB-lite"/>
    </source>
</evidence>
<feature type="region of interest" description="Disordered" evidence="1">
    <location>
        <begin position="43"/>
        <end position="64"/>
    </location>
</feature>
<feature type="compositionally biased region" description="Acidic residues" evidence="1">
    <location>
        <begin position="43"/>
        <end position="59"/>
    </location>
</feature>
<feature type="region of interest" description="Disordered" evidence="1">
    <location>
        <begin position="144"/>
        <end position="195"/>
    </location>
</feature>
<comment type="caution">
    <text evidence="2">The sequence shown here is derived from an EMBL/GenBank/DDBJ whole genome shotgun (WGS) entry which is preliminary data.</text>
</comment>
<dbReference type="EMBL" id="CAJVQB010016639">
    <property type="protein sequence ID" value="CAG8780825.1"/>
    <property type="molecule type" value="Genomic_DNA"/>
</dbReference>
<feature type="compositionally biased region" description="Polar residues" evidence="1">
    <location>
        <begin position="177"/>
        <end position="195"/>
    </location>
</feature>
<reference evidence="2 3" key="1">
    <citation type="submission" date="2021-06" db="EMBL/GenBank/DDBJ databases">
        <authorList>
            <person name="Kallberg Y."/>
            <person name="Tangrot J."/>
            <person name="Rosling A."/>
        </authorList>
    </citation>
    <scope>NUCLEOTIDE SEQUENCE [LARGE SCALE GENOMIC DNA]</scope>
    <source>
        <strain evidence="2 3">120-4 pot B 10/14</strain>
    </source>
</reference>
<gene>
    <name evidence="2" type="ORF">GMARGA_LOCUS19705</name>
</gene>